<dbReference type="RefSeq" id="WP_130245634.1">
    <property type="nucleotide sequence ID" value="NZ_PPUZ01000040.1"/>
</dbReference>
<dbReference type="GO" id="GO:0004553">
    <property type="term" value="F:hydrolase activity, hydrolyzing O-glycosyl compounds"/>
    <property type="evidence" value="ECO:0007669"/>
    <property type="project" value="InterPro"/>
</dbReference>
<dbReference type="CDD" id="cd14254">
    <property type="entry name" value="Dockerin_II"/>
    <property type="match status" value="1"/>
</dbReference>
<dbReference type="PROSITE" id="PS00018">
    <property type="entry name" value="EF_HAND_1"/>
    <property type="match status" value="2"/>
</dbReference>
<evidence type="ECO:0000259" key="1">
    <source>
        <dbReference type="PROSITE" id="PS51766"/>
    </source>
</evidence>
<evidence type="ECO:0000313" key="3">
    <source>
        <dbReference type="Proteomes" id="UP000292345"/>
    </source>
</evidence>
<proteinExistence type="predicted"/>
<name>A0A4V2E2F6_9GAMM</name>
<dbReference type="SUPFAM" id="SSF63446">
    <property type="entry name" value="Type I dockerin domain"/>
    <property type="match status" value="1"/>
</dbReference>
<accession>A0A4V2E2F6</accession>
<protein>
    <recommendedName>
        <fullName evidence="1">Dockerin domain-containing protein</fullName>
    </recommendedName>
</protein>
<dbReference type="Proteomes" id="UP000292345">
    <property type="component" value="Unassembled WGS sequence"/>
</dbReference>
<dbReference type="Pfam" id="PF00404">
    <property type="entry name" value="Dockerin_1"/>
    <property type="match status" value="1"/>
</dbReference>
<comment type="caution">
    <text evidence="2">The sequence shown here is derived from an EMBL/GenBank/DDBJ whole genome shotgun (WGS) entry which is preliminary data.</text>
</comment>
<dbReference type="InterPro" id="IPR002105">
    <property type="entry name" value="Dockerin_1_rpt"/>
</dbReference>
<dbReference type="InterPro" id="IPR018247">
    <property type="entry name" value="EF_Hand_1_Ca_BS"/>
</dbReference>
<organism evidence="2 3">
    <name type="scientific">Pseudoalteromonas rubra</name>
    <dbReference type="NCBI Taxonomy" id="43658"/>
    <lineage>
        <taxon>Bacteria</taxon>
        <taxon>Pseudomonadati</taxon>
        <taxon>Pseudomonadota</taxon>
        <taxon>Gammaproteobacteria</taxon>
        <taxon>Alteromonadales</taxon>
        <taxon>Pseudoalteromonadaceae</taxon>
        <taxon>Pseudoalteromonas</taxon>
    </lineage>
</organism>
<gene>
    <name evidence="2" type="ORF">C3B51_15440</name>
</gene>
<dbReference type="EMBL" id="PPUZ01000040">
    <property type="protein sequence ID" value="RZM78280.1"/>
    <property type="molecule type" value="Genomic_DNA"/>
</dbReference>
<dbReference type="Gene3D" id="2.60.40.4130">
    <property type="match status" value="1"/>
</dbReference>
<sequence length="696" mass="74246">MKITSDKSYKTRSLSAHSIGKRFTRTVLSVALLSLPVFSYAQTPEPVNDAFLVNTFTPEEQLSPAIAHFDNGQFVVVWTSKKQDGNGSGVFAQRYDEFGVKVGTAFQVNTEVRDDQETPSIATLSDGSFVIAWQTRSVSGSGDSSLSIQRFDASGTPLGDEVSVYTSSYHYLKTLSVNSLNSGGFVLSWSDQNKSFAQVYNTNGVATGSTVQKGDNVLALTASGTQDGGFITAGVTWDGIVVQKHTANGAATGAEYLISSDDGTPSEMDMQNVNIARLANGDLIVTWEAMDSNTFATDVYARHLNADGVPTGKVFTVNSQTTNSQMGPSVVALKDGGYVIAWDRPDYTGDQNGIYAQAYYSDSSLNGSEFLVSSVPNNSQMQPAISLAGDDQFVVSWSSEDAQGDRNIYAQRFQLTADPVNSMSLSLPQAPILEGDVLDIPVQVTGANVYGIDAMIGLNNTATMRIIEGTYGDFLPTDERLSVPMGLTDNLWDGALALMAPATAKSGEGLFATIKVKAEQAGTVDLMLQTQMTNQQGQNILRNSAIYSLMVHESVNLTGNVSALGFSGDYSQVILRINGELVSINPDGSFEIRTGLGQNKLTLSAPGHLSAEKYITLSADQADIDFGEVNLVGGDSNGDNRIDIADLTQLLGAYRSKQGAQNGYVAAADFNRDGEVNLQDLTLLGASFGKQGPQSW</sequence>
<evidence type="ECO:0000313" key="2">
    <source>
        <dbReference type="EMBL" id="RZM78280.1"/>
    </source>
</evidence>
<dbReference type="InterPro" id="IPR036439">
    <property type="entry name" value="Dockerin_dom_sf"/>
</dbReference>
<dbReference type="AlphaFoldDB" id="A0A4V2E2F6"/>
<dbReference type="InterPro" id="IPR016134">
    <property type="entry name" value="Dockerin_dom"/>
</dbReference>
<dbReference type="PROSITE" id="PS51766">
    <property type="entry name" value="DOCKERIN"/>
    <property type="match status" value="1"/>
</dbReference>
<dbReference type="GO" id="GO:0000272">
    <property type="term" value="P:polysaccharide catabolic process"/>
    <property type="evidence" value="ECO:0007669"/>
    <property type="project" value="InterPro"/>
</dbReference>
<feature type="domain" description="Dockerin" evidence="1">
    <location>
        <begin position="629"/>
        <end position="694"/>
    </location>
</feature>
<reference evidence="2 3" key="1">
    <citation type="submission" date="2018-01" db="EMBL/GenBank/DDBJ databases">
        <title>Co-occurrence of chitin degradation, pigmentation and bioactivity in marine Pseudoalteromonas.</title>
        <authorList>
            <person name="Paulsen S."/>
            <person name="Gram L."/>
            <person name="Machado H."/>
        </authorList>
    </citation>
    <scope>NUCLEOTIDE SEQUENCE [LARGE SCALE GENOMIC DNA]</scope>
    <source>
        <strain evidence="2 3">S1946</strain>
    </source>
</reference>